<feature type="chain" id="PRO_5047517772" evidence="1">
    <location>
        <begin position="17"/>
        <end position="171"/>
    </location>
</feature>
<keyword evidence="2" id="KW-0449">Lipoprotein</keyword>
<dbReference type="EMBL" id="BMGS01000001">
    <property type="protein sequence ID" value="GGG31170.1"/>
    <property type="molecule type" value="Genomic_DNA"/>
</dbReference>
<comment type="caution">
    <text evidence="2">The sequence shown here is derived from an EMBL/GenBank/DDBJ whole genome shotgun (WGS) entry which is preliminary data.</text>
</comment>
<evidence type="ECO:0000256" key="1">
    <source>
        <dbReference type="SAM" id="SignalP"/>
    </source>
</evidence>
<dbReference type="NCBIfam" id="TIGR03511">
    <property type="entry name" value="GldH_lipo"/>
    <property type="match status" value="1"/>
</dbReference>
<gene>
    <name evidence="2" type="ORF">GCM10011378_04710</name>
</gene>
<dbReference type="Pfam" id="PF14109">
    <property type="entry name" value="GldH_lipo"/>
    <property type="match status" value="1"/>
</dbReference>
<dbReference type="Proteomes" id="UP000601361">
    <property type="component" value="Unassembled WGS sequence"/>
</dbReference>
<dbReference type="PROSITE" id="PS51257">
    <property type="entry name" value="PROKAR_LIPOPROTEIN"/>
    <property type="match status" value="1"/>
</dbReference>
<feature type="signal peptide" evidence="1">
    <location>
        <begin position="1"/>
        <end position="16"/>
    </location>
</feature>
<protein>
    <submittedName>
        <fullName evidence="2">Gliding motility lipoprotein GldH</fullName>
    </submittedName>
</protein>
<organism evidence="2 3">
    <name type="scientific">Hymenobacter glacieicola</name>
    <dbReference type="NCBI Taxonomy" id="1562124"/>
    <lineage>
        <taxon>Bacteria</taxon>
        <taxon>Pseudomonadati</taxon>
        <taxon>Bacteroidota</taxon>
        <taxon>Cytophagia</taxon>
        <taxon>Cytophagales</taxon>
        <taxon>Hymenobacteraceae</taxon>
        <taxon>Hymenobacter</taxon>
    </lineage>
</organism>
<evidence type="ECO:0000313" key="3">
    <source>
        <dbReference type="Proteomes" id="UP000601361"/>
    </source>
</evidence>
<keyword evidence="3" id="KW-1185">Reference proteome</keyword>
<evidence type="ECO:0000313" key="2">
    <source>
        <dbReference type="EMBL" id="GGG31170.1"/>
    </source>
</evidence>
<name>A0ABQ1WJT7_9BACT</name>
<sequence>MLLRMHFLSRVVRALAAGLLLTACDQNQVFEKNIDLKSPAGDPYVWAVQDKPTFEFEITDTTQRYDVYFNIRNAADYEYYNLYVKQTLTAPDGKPVSRRLHQMLLLDPQTGEPRGSGTGDIYDHQILALPNQQFHQPGRYKLMLEQYMRQDQLRGIMAVGVRVARHSASGQ</sequence>
<keyword evidence="1" id="KW-0732">Signal</keyword>
<accession>A0ABQ1WJT7</accession>
<reference evidence="3" key="1">
    <citation type="journal article" date="2019" name="Int. J. Syst. Evol. Microbiol.">
        <title>The Global Catalogue of Microorganisms (GCM) 10K type strain sequencing project: providing services to taxonomists for standard genome sequencing and annotation.</title>
        <authorList>
            <consortium name="The Broad Institute Genomics Platform"/>
            <consortium name="The Broad Institute Genome Sequencing Center for Infectious Disease"/>
            <person name="Wu L."/>
            <person name="Ma J."/>
        </authorList>
    </citation>
    <scope>NUCLEOTIDE SEQUENCE [LARGE SCALE GENOMIC DNA]</scope>
    <source>
        <strain evidence="3">CGMCC 1.12990</strain>
    </source>
</reference>
<proteinExistence type="predicted"/>
<dbReference type="InterPro" id="IPR020018">
    <property type="entry name" value="Motility-assoc_lipoprot_GldH"/>
</dbReference>